<dbReference type="GO" id="GO:0000272">
    <property type="term" value="P:polysaccharide catabolic process"/>
    <property type="evidence" value="ECO:0007669"/>
    <property type="project" value="UniProtKB-KW"/>
</dbReference>
<comment type="subcellular location">
    <subcellularLocation>
        <location evidence="2">Secreted</location>
    </subcellularLocation>
</comment>
<sequence>MVDSSVVWLSRVGNGVSTASFQDQAYTVATPTTSNAIVTVTPTDSTPIATSAPSEAAADVETRSGYRAVAYYGNWDIYARKYFPQQVPASKLTHLLYSFADNKPDGTVYLTDTYADTDIHYAGDSWSDSGNNVYGAMKQLQLLKQQNRNLKVLLSIGGWTYTNTKKDMDTPAFTAEGRQTFAASCVDMVKNYGFDGIDIDWEYPQDTTQGSQFLALLTEIRKELDAYAETLVYGDDSGNEEKPHFLMSIAAPAGEINYRNLPLQDISDVLDFVNLMAYDYSGSWNNVTGHAANLYASISNPDSTPYNTYSVVNAYLAAGVPSDKLNLGMPLYGRAFTKTQGLGKPYDGIGAGTWEAGVYDFKDLPLAGATEYYNKEAGATYSYDSSIGMLVSYDTVSMAMRKVDYIKQNNLGGAMWWEVSGDRTDDKSIISNVVKGLGGSDGSGIESVSNWLEYPDSDFDNIKNMSSG</sequence>
<organism evidence="13 14">
    <name type="scientific">Neocucurbitaria cava</name>
    <dbReference type="NCBI Taxonomy" id="798079"/>
    <lineage>
        <taxon>Eukaryota</taxon>
        <taxon>Fungi</taxon>
        <taxon>Dikarya</taxon>
        <taxon>Ascomycota</taxon>
        <taxon>Pezizomycotina</taxon>
        <taxon>Dothideomycetes</taxon>
        <taxon>Pleosporomycetidae</taxon>
        <taxon>Pleosporales</taxon>
        <taxon>Pleosporineae</taxon>
        <taxon>Cucurbitariaceae</taxon>
        <taxon>Neocucurbitaria</taxon>
    </lineage>
</organism>
<dbReference type="GO" id="GO:0005576">
    <property type="term" value="C:extracellular region"/>
    <property type="evidence" value="ECO:0007669"/>
    <property type="project" value="UniProtKB-SubCell"/>
</dbReference>
<evidence type="ECO:0000313" key="14">
    <source>
        <dbReference type="Proteomes" id="UP001140560"/>
    </source>
</evidence>
<evidence type="ECO:0000256" key="11">
    <source>
        <dbReference type="RuleBase" id="RU000489"/>
    </source>
</evidence>
<gene>
    <name evidence="13" type="primary">CHT4_2</name>
    <name evidence="13" type="ORF">N0V83_008450</name>
</gene>
<dbReference type="CDD" id="cd06548">
    <property type="entry name" value="GH18_chitinase"/>
    <property type="match status" value="1"/>
</dbReference>
<accession>A0A9W8Y221</accession>
<evidence type="ECO:0000256" key="4">
    <source>
        <dbReference type="ARBA" id="ARBA00012729"/>
    </source>
</evidence>
<dbReference type="SUPFAM" id="SSF51445">
    <property type="entry name" value="(Trans)glycosidases"/>
    <property type="match status" value="1"/>
</dbReference>
<dbReference type="Proteomes" id="UP001140560">
    <property type="component" value="Unassembled WGS sequence"/>
</dbReference>
<dbReference type="PANTHER" id="PTHR11177:SF317">
    <property type="entry name" value="CHITINASE 12-RELATED"/>
    <property type="match status" value="1"/>
</dbReference>
<keyword evidence="14" id="KW-1185">Reference proteome</keyword>
<evidence type="ECO:0000256" key="1">
    <source>
        <dbReference type="ARBA" id="ARBA00000822"/>
    </source>
</evidence>
<evidence type="ECO:0000256" key="7">
    <source>
        <dbReference type="ARBA" id="ARBA00023024"/>
    </source>
</evidence>
<dbReference type="InterPro" id="IPR050314">
    <property type="entry name" value="Glycosyl_Hydrlase_18"/>
</dbReference>
<proteinExistence type="inferred from homology"/>
<dbReference type="GO" id="GO:0006032">
    <property type="term" value="P:chitin catabolic process"/>
    <property type="evidence" value="ECO:0007669"/>
    <property type="project" value="UniProtKB-KW"/>
</dbReference>
<evidence type="ECO:0000256" key="8">
    <source>
        <dbReference type="ARBA" id="ARBA00023277"/>
    </source>
</evidence>
<dbReference type="Gene3D" id="3.10.50.10">
    <property type="match status" value="1"/>
</dbReference>
<keyword evidence="7" id="KW-0146">Chitin degradation</keyword>
<dbReference type="OrthoDB" id="76388at2759"/>
<evidence type="ECO:0000256" key="9">
    <source>
        <dbReference type="ARBA" id="ARBA00023295"/>
    </source>
</evidence>
<evidence type="ECO:0000256" key="5">
    <source>
        <dbReference type="ARBA" id="ARBA00022525"/>
    </source>
</evidence>
<dbReference type="Pfam" id="PF00704">
    <property type="entry name" value="Glyco_hydro_18"/>
    <property type="match status" value="1"/>
</dbReference>
<dbReference type="FunFam" id="3.20.20.80:FF:000075">
    <property type="entry name" value="Sporulation-specific chitinase"/>
    <property type="match status" value="1"/>
</dbReference>
<evidence type="ECO:0000313" key="13">
    <source>
        <dbReference type="EMBL" id="KAJ4365829.1"/>
    </source>
</evidence>
<name>A0A9W8Y221_9PLEO</name>
<dbReference type="EMBL" id="JAPEUY010000015">
    <property type="protein sequence ID" value="KAJ4365829.1"/>
    <property type="molecule type" value="Genomic_DNA"/>
</dbReference>
<dbReference type="SUPFAM" id="SSF54556">
    <property type="entry name" value="Chitinase insertion domain"/>
    <property type="match status" value="1"/>
</dbReference>
<dbReference type="PROSITE" id="PS01095">
    <property type="entry name" value="GH18_1"/>
    <property type="match status" value="1"/>
</dbReference>
<dbReference type="Gene3D" id="3.20.20.80">
    <property type="entry name" value="Glycosidases"/>
    <property type="match status" value="1"/>
</dbReference>
<dbReference type="FunFam" id="3.10.50.10:FF:000005">
    <property type="entry name" value="Endochitinase B1"/>
    <property type="match status" value="1"/>
</dbReference>
<dbReference type="InterPro" id="IPR017853">
    <property type="entry name" value="GH"/>
</dbReference>
<dbReference type="InterPro" id="IPR001579">
    <property type="entry name" value="Glyco_hydro_18_chit_AS"/>
</dbReference>
<dbReference type="SMART" id="SM00636">
    <property type="entry name" value="Glyco_18"/>
    <property type="match status" value="1"/>
</dbReference>
<keyword evidence="8" id="KW-0119">Carbohydrate metabolism</keyword>
<keyword evidence="9 11" id="KW-0326">Glycosidase</keyword>
<keyword evidence="6 11" id="KW-0378">Hydrolase</keyword>
<keyword evidence="10" id="KW-0624">Polysaccharide degradation</keyword>
<dbReference type="AlphaFoldDB" id="A0A9W8Y221"/>
<dbReference type="GO" id="GO:0008843">
    <property type="term" value="F:endochitinase activity"/>
    <property type="evidence" value="ECO:0007669"/>
    <property type="project" value="UniProtKB-EC"/>
</dbReference>
<reference evidence="13" key="1">
    <citation type="submission" date="2022-10" db="EMBL/GenBank/DDBJ databases">
        <title>Tapping the CABI collections for fungal endophytes: first genome assemblies for Collariella, Neodidymelliopsis, Ascochyta clinopodiicola, Didymella pomorum, Didymosphaeria variabile, Neocosmospora piperis and Neocucurbitaria cava.</title>
        <authorList>
            <person name="Hill R."/>
        </authorList>
    </citation>
    <scope>NUCLEOTIDE SEQUENCE</scope>
    <source>
        <strain evidence="13">IMI 356814</strain>
    </source>
</reference>
<feature type="domain" description="GH18" evidence="12">
    <location>
        <begin position="66"/>
        <end position="440"/>
    </location>
</feature>
<dbReference type="GO" id="GO:0008061">
    <property type="term" value="F:chitin binding"/>
    <property type="evidence" value="ECO:0007669"/>
    <property type="project" value="InterPro"/>
</dbReference>
<evidence type="ECO:0000259" key="12">
    <source>
        <dbReference type="PROSITE" id="PS51910"/>
    </source>
</evidence>
<comment type="catalytic activity">
    <reaction evidence="1">
        <text>Random endo-hydrolysis of N-acetyl-beta-D-glucosaminide (1-&gt;4)-beta-linkages in chitin and chitodextrins.</text>
        <dbReference type="EC" id="3.2.1.14"/>
    </reaction>
</comment>
<dbReference type="InterPro" id="IPR029070">
    <property type="entry name" value="Chitinase_insertion_sf"/>
</dbReference>
<dbReference type="PANTHER" id="PTHR11177">
    <property type="entry name" value="CHITINASE"/>
    <property type="match status" value="1"/>
</dbReference>
<evidence type="ECO:0000256" key="10">
    <source>
        <dbReference type="ARBA" id="ARBA00023326"/>
    </source>
</evidence>
<dbReference type="PROSITE" id="PS51910">
    <property type="entry name" value="GH18_2"/>
    <property type="match status" value="1"/>
</dbReference>
<evidence type="ECO:0000256" key="2">
    <source>
        <dbReference type="ARBA" id="ARBA00004613"/>
    </source>
</evidence>
<comment type="caution">
    <text evidence="13">The sequence shown here is derived from an EMBL/GenBank/DDBJ whole genome shotgun (WGS) entry which is preliminary data.</text>
</comment>
<evidence type="ECO:0000256" key="3">
    <source>
        <dbReference type="ARBA" id="ARBA00008682"/>
    </source>
</evidence>
<evidence type="ECO:0000256" key="6">
    <source>
        <dbReference type="ARBA" id="ARBA00022801"/>
    </source>
</evidence>
<protein>
    <recommendedName>
        <fullName evidence="4">chitinase</fullName>
        <ecNumber evidence="4">3.2.1.14</ecNumber>
    </recommendedName>
</protein>
<dbReference type="InterPro" id="IPR001223">
    <property type="entry name" value="Glyco_hydro18_cat"/>
</dbReference>
<dbReference type="EC" id="3.2.1.14" evidence="4"/>
<keyword evidence="5" id="KW-0964">Secreted</keyword>
<comment type="similarity">
    <text evidence="3">Belongs to the glycosyl hydrolase 18 family. Chitinase class V subfamily.</text>
</comment>
<dbReference type="InterPro" id="IPR011583">
    <property type="entry name" value="Chitinase_II/V-like_cat"/>
</dbReference>